<organism evidence="2">
    <name type="scientific">Mucochytrium quahogii</name>
    <dbReference type="NCBI Taxonomy" id="96639"/>
    <lineage>
        <taxon>Eukaryota</taxon>
        <taxon>Sar</taxon>
        <taxon>Stramenopiles</taxon>
        <taxon>Bigyra</taxon>
        <taxon>Labyrinthulomycetes</taxon>
        <taxon>Thraustochytrida</taxon>
        <taxon>Thraustochytriidae</taxon>
        <taxon>Mucochytrium</taxon>
    </lineage>
</organism>
<evidence type="ECO:0000256" key="1">
    <source>
        <dbReference type="SAM" id="MobiDB-lite"/>
    </source>
</evidence>
<evidence type="ECO:0008006" key="3">
    <source>
        <dbReference type="Google" id="ProtNLM"/>
    </source>
</evidence>
<feature type="region of interest" description="Disordered" evidence="1">
    <location>
        <begin position="130"/>
        <end position="149"/>
    </location>
</feature>
<dbReference type="AlphaFoldDB" id="A0A7S2WL26"/>
<dbReference type="EMBL" id="HBHK01018222">
    <property type="protein sequence ID" value="CAD9693006.1"/>
    <property type="molecule type" value="Transcribed_RNA"/>
</dbReference>
<proteinExistence type="predicted"/>
<protein>
    <recommendedName>
        <fullName evidence="3">CCT domain-containing protein</fullName>
    </recommendedName>
</protein>
<sequence length="175" mass="20895">MCFAAPKGKLVFGTPSLLSQDSLRMEKDQVDAEYFHSESCLEQPNTESYREYTHERQFDDSIERLGHIADHENEMTFLEFEAADVSPRPSTAIIHHQHKKEHSATSYPDYEIQQARYNEPTEPLQLESFLDLDSNEDTSREEQLQRYRRKRKTRVYNKILYKTKRRKSFRKEGEW</sequence>
<evidence type="ECO:0000313" key="2">
    <source>
        <dbReference type="EMBL" id="CAD9693006.1"/>
    </source>
</evidence>
<accession>A0A7S2WL26</accession>
<reference evidence="2" key="1">
    <citation type="submission" date="2021-01" db="EMBL/GenBank/DDBJ databases">
        <authorList>
            <person name="Corre E."/>
            <person name="Pelletier E."/>
            <person name="Niang G."/>
            <person name="Scheremetjew M."/>
            <person name="Finn R."/>
            <person name="Kale V."/>
            <person name="Holt S."/>
            <person name="Cochrane G."/>
            <person name="Meng A."/>
            <person name="Brown T."/>
            <person name="Cohen L."/>
        </authorList>
    </citation>
    <scope>NUCLEOTIDE SEQUENCE</scope>
    <source>
        <strain evidence="2">NY070348D</strain>
    </source>
</reference>
<name>A0A7S2WL26_9STRA</name>
<gene>
    <name evidence="2" type="ORF">QSP1433_LOCUS11558</name>
</gene>